<evidence type="ECO:0000256" key="1">
    <source>
        <dbReference type="ARBA" id="ARBA00009108"/>
    </source>
</evidence>
<evidence type="ECO:0000313" key="3">
    <source>
        <dbReference type="EMBL" id="MBP2031437.1"/>
    </source>
</evidence>
<dbReference type="EMBL" id="JAGGLM010000001">
    <property type="protein sequence ID" value="MBP2031437.1"/>
    <property type="molecule type" value="Genomic_DNA"/>
</dbReference>
<organism evidence="3 4">
    <name type="scientific">Clostridium algifaecis</name>
    <dbReference type="NCBI Taxonomy" id="1472040"/>
    <lineage>
        <taxon>Bacteria</taxon>
        <taxon>Bacillati</taxon>
        <taxon>Bacillota</taxon>
        <taxon>Clostridia</taxon>
        <taxon>Eubacteriales</taxon>
        <taxon>Clostridiaceae</taxon>
        <taxon>Clostridium</taxon>
    </lineage>
</organism>
<keyword evidence="4" id="KW-1185">Reference proteome</keyword>
<name>A0ABS4KN23_9CLOT</name>
<keyword evidence="2" id="KW-0175">Coiled coil</keyword>
<evidence type="ECO:0000313" key="4">
    <source>
        <dbReference type="Proteomes" id="UP001519307"/>
    </source>
</evidence>
<dbReference type="InterPro" id="IPR010273">
    <property type="entry name" value="DUF881"/>
</dbReference>
<sequence>MGKFNSQISVGVVCVILGFMLVNQFKTLMNQDNTLNLKGNNSSDITVEIDQYKKEKASLEGKIDELQKKVKNYEDSAASKSASTKNLLDELDKTRILTGETDVKGPGIVIYINPSNKIFGNNLGDNAADKITDKHLVYLVNELRFAGAEAISINDIRIVSRTGIRTAGNYILINDEKISPSNRITIQAIGDEKLLYSAMSFPEVFSDFKDLADIKFEKQDNISINKYNKSYEFEYAKPVKD</sequence>
<comment type="similarity">
    <text evidence="1">Belongs to the UPF0749 family.</text>
</comment>
<dbReference type="Proteomes" id="UP001519307">
    <property type="component" value="Unassembled WGS sequence"/>
</dbReference>
<protein>
    <submittedName>
        <fullName evidence="3">Uncharacterized protein YlxW (UPF0749 family)</fullName>
    </submittedName>
</protein>
<accession>A0ABS4KN23</accession>
<feature type="coiled-coil region" evidence="2">
    <location>
        <begin position="49"/>
        <end position="83"/>
    </location>
</feature>
<proteinExistence type="inferred from homology"/>
<dbReference type="PANTHER" id="PTHR37313:SF2">
    <property type="entry name" value="UPF0749 PROTEIN YLXX"/>
    <property type="match status" value="1"/>
</dbReference>
<dbReference type="PANTHER" id="PTHR37313">
    <property type="entry name" value="UPF0749 PROTEIN RV1825"/>
    <property type="match status" value="1"/>
</dbReference>
<dbReference type="Pfam" id="PF05949">
    <property type="entry name" value="DUF881"/>
    <property type="match status" value="1"/>
</dbReference>
<gene>
    <name evidence="3" type="ORF">J2Z42_000102</name>
</gene>
<dbReference type="Gene3D" id="3.30.70.1880">
    <property type="entry name" value="Protein of unknown function DUF881"/>
    <property type="match status" value="1"/>
</dbReference>
<reference evidence="3 4" key="1">
    <citation type="submission" date="2021-03" db="EMBL/GenBank/DDBJ databases">
        <title>Genomic Encyclopedia of Type Strains, Phase IV (KMG-IV): sequencing the most valuable type-strain genomes for metagenomic binning, comparative biology and taxonomic classification.</title>
        <authorList>
            <person name="Goeker M."/>
        </authorList>
    </citation>
    <scope>NUCLEOTIDE SEQUENCE [LARGE SCALE GENOMIC DNA]</scope>
    <source>
        <strain evidence="3 4">DSM 28783</strain>
    </source>
</reference>
<dbReference type="RefSeq" id="WP_209700404.1">
    <property type="nucleotide sequence ID" value="NZ_JAGGLM010000001.1"/>
</dbReference>
<evidence type="ECO:0000256" key="2">
    <source>
        <dbReference type="SAM" id="Coils"/>
    </source>
</evidence>
<comment type="caution">
    <text evidence="3">The sequence shown here is derived from an EMBL/GenBank/DDBJ whole genome shotgun (WGS) entry which is preliminary data.</text>
</comment>